<dbReference type="AlphaFoldDB" id="A0A1J0VDW0"/>
<gene>
    <name evidence="1" type="ORF">BOX17_04280</name>
</gene>
<accession>A0A1J0VDW0</accession>
<dbReference type="KEGG" id="hsi:BOX17_04280"/>
<name>A0A1J0VDW0_9GAMM</name>
<reference evidence="2" key="1">
    <citation type="submission" date="2016-11" db="EMBL/GenBank/DDBJ databases">
        <title>Halolamina sediminis sp. nov., an extremely halophilic archaeon isolated from solar salt.</title>
        <authorList>
            <person name="Koh H.-W."/>
            <person name="Rani S."/>
            <person name="Park S.-J."/>
        </authorList>
    </citation>
    <scope>NUCLEOTIDE SEQUENCE [LARGE SCALE GENOMIC DNA]</scope>
    <source>
        <strain evidence="2">Hb3</strain>
    </source>
</reference>
<sequence length="137" mass="15719">MERYRGLALSFLPTRPHVSRLMAALGIECEQRLGALESLAEQLQLRHCLPTLSTRRRALADERRLHLFITDDAMACETLGYALAFAQHSRQFSELMARYCHLPTLDAVLAQFVASKRNECRLLEEMRDRTYRAAALI</sequence>
<keyword evidence="2" id="KW-1185">Reference proteome</keyword>
<evidence type="ECO:0000313" key="1">
    <source>
        <dbReference type="EMBL" id="APE30232.1"/>
    </source>
</evidence>
<dbReference type="Proteomes" id="UP000181985">
    <property type="component" value="Chromosome"/>
</dbReference>
<evidence type="ECO:0000313" key="2">
    <source>
        <dbReference type="Proteomes" id="UP000181985"/>
    </source>
</evidence>
<protein>
    <submittedName>
        <fullName evidence="1">Uncharacterized protein</fullName>
    </submittedName>
</protein>
<proteinExistence type="predicted"/>
<dbReference type="EMBL" id="CP018139">
    <property type="protein sequence ID" value="APE30232.1"/>
    <property type="molecule type" value="Genomic_DNA"/>
</dbReference>
<organism evidence="1 2">
    <name type="scientific">Halomonas aestuarii</name>
    <dbReference type="NCBI Taxonomy" id="1897729"/>
    <lineage>
        <taxon>Bacteria</taxon>
        <taxon>Pseudomonadati</taxon>
        <taxon>Pseudomonadota</taxon>
        <taxon>Gammaproteobacteria</taxon>
        <taxon>Oceanospirillales</taxon>
        <taxon>Halomonadaceae</taxon>
        <taxon>Halomonas</taxon>
    </lineage>
</organism>